<reference evidence="1" key="1">
    <citation type="submission" date="2021-02" db="EMBL/GenBank/DDBJ databases">
        <authorList>
            <person name="Nowell W R."/>
        </authorList>
    </citation>
    <scope>NUCLEOTIDE SEQUENCE</scope>
</reference>
<gene>
    <name evidence="1" type="ORF">VCS650_LOCUS43839</name>
</gene>
<evidence type="ECO:0000313" key="1">
    <source>
        <dbReference type="EMBL" id="CAF1534891.1"/>
    </source>
</evidence>
<comment type="caution">
    <text evidence="1">The sequence shown here is derived from an EMBL/GenBank/DDBJ whole genome shotgun (WGS) entry which is preliminary data.</text>
</comment>
<dbReference type="EMBL" id="CAJNON010005236">
    <property type="protein sequence ID" value="CAF1534891.1"/>
    <property type="molecule type" value="Genomic_DNA"/>
</dbReference>
<protein>
    <submittedName>
        <fullName evidence="1">Uncharacterized protein</fullName>
    </submittedName>
</protein>
<name>A0A815VU80_9BILA</name>
<sequence length="104" mass="11880">MLNRKSRSDSDFFVRLLKENEIIDEENLLTPVADVDSAIVHDEKDHLTNYADIIDEDIVELVKQLSDDIVSNSIVEQSHTKHDLARKVATENYSNVANKKMKVV</sequence>
<organism evidence="1 2">
    <name type="scientific">Adineta steineri</name>
    <dbReference type="NCBI Taxonomy" id="433720"/>
    <lineage>
        <taxon>Eukaryota</taxon>
        <taxon>Metazoa</taxon>
        <taxon>Spiralia</taxon>
        <taxon>Gnathifera</taxon>
        <taxon>Rotifera</taxon>
        <taxon>Eurotatoria</taxon>
        <taxon>Bdelloidea</taxon>
        <taxon>Adinetida</taxon>
        <taxon>Adinetidae</taxon>
        <taxon>Adineta</taxon>
    </lineage>
</organism>
<dbReference type="OrthoDB" id="10065709at2759"/>
<dbReference type="Proteomes" id="UP000663891">
    <property type="component" value="Unassembled WGS sequence"/>
</dbReference>
<proteinExistence type="predicted"/>
<accession>A0A815VU80</accession>
<dbReference type="AlphaFoldDB" id="A0A815VU80"/>
<evidence type="ECO:0000313" key="2">
    <source>
        <dbReference type="Proteomes" id="UP000663891"/>
    </source>
</evidence>